<name>A0A2S6HKP4_9GAMM</name>
<organism evidence="1 2">
    <name type="scientific">Methylobacter tundripaludum</name>
    <dbReference type="NCBI Taxonomy" id="173365"/>
    <lineage>
        <taxon>Bacteria</taxon>
        <taxon>Pseudomonadati</taxon>
        <taxon>Pseudomonadota</taxon>
        <taxon>Gammaproteobacteria</taxon>
        <taxon>Methylococcales</taxon>
        <taxon>Methylococcaceae</taxon>
        <taxon>Methylobacter</taxon>
    </lineage>
</organism>
<accession>A0A2S6HKP4</accession>
<comment type="caution">
    <text evidence="1">The sequence shown here is derived from an EMBL/GenBank/DDBJ whole genome shotgun (WGS) entry which is preliminary data.</text>
</comment>
<dbReference type="EMBL" id="PTIZ01000001">
    <property type="protein sequence ID" value="PPK78058.1"/>
    <property type="molecule type" value="Genomic_DNA"/>
</dbReference>
<evidence type="ECO:0000313" key="2">
    <source>
        <dbReference type="Proteomes" id="UP000240010"/>
    </source>
</evidence>
<gene>
    <name evidence="1" type="ORF">B0F87_101440</name>
</gene>
<sequence>MLPTKEDIFSELEFVFKFYRGRCDRGNRRVYVEETNSKMYGVDQDIIRGG</sequence>
<dbReference type="Proteomes" id="UP000240010">
    <property type="component" value="Unassembled WGS sequence"/>
</dbReference>
<evidence type="ECO:0000313" key="1">
    <source>
        <dbReference type="EMBL" id="PPK78058.1"/>
    </source>
</evidence>
<reference evidence="1 2" key="1">
    <citation type="submission" date="2018-02" db="EMBL/GenBank/DDBJ databases">
        <title>Subsurface microbial communities from deep shales in Ohio and West Virginia, USA.</title>
        <authorList>
            <person name="Wrighton K."/>
        </authorList>
    </citation>
    <scope>NUCLEOTIDE SEQUENCE [LARGE SCALE GENOMIC DNA]</scope>
    <source>
        <strain evidence="1 2">OWC-DMM</strain>
    </source>
</reference>
<proteinExistence type="predicted"/>
<dbReference type="AlphaFoldDB" id="A0A2S6HKP4"/>
<protein>
    <submittedName>
        <fullName evidence="1">Uncharacterized protein</fullName>
    </submittedName>
</protein>